<dbReference type="Pfam" id="PF13635">
    <property type="entry name" value="DUF4143"/>
    <property type="match status" value="1"/>
</dbReference>
<sequence length="259" mass="27798">MTVDFVARLGSRGSVPGEVRSAGSVHEYVDLMSPRAGLDAELRRVARRARSVRRTDPDRLLAVLRAVAEPPATELNKARVAEAAGIPATTLTPYLDMLETLGLIRLLPGCRSPVAKRPIGRPIVVLPDPVLALHLAGSAPGDLLAFSGRARLAPLLRGVVAGELLRQQQVSAVPHRVSHLRERNGLQVDIVIEMPDGSVYGVEVRTAAALRPHQFSRLEALAARAGSAFRGGVVLNTASSGHQYRPGLWGLPISALWEW</sequence>
<dbReference type="SUPFAM" id="SSF46785">
    <property type="entry name" value="Winged helix' DNA-binding domain"/>
    <property type="match status" value="1"/>
</dbReference>
<dbReference type="GO" id="GO:0003677">
    <property type="term" value="F:DNA binding"/>
    <property type="evidence" value="ECO:0007669"/>
    <property type="project" value="InterPro"/>
</dbReference>
<dbReference type="PANTHER" id="PTHR43566">
    <property type="entry name" value="CONSERVED PROTEIN"/>
    <property type="match status" value="1"/>
</dbReference>
<dbReference type="InterPro" id="IPR036390">
    <property type="entry name" value="WH_DNA-bd_sf"/>
</dbReference>
<dbReference type="RefSeq" id="WP_136564066.1">
    <property type="nucleotide sequence ID" value="NZ_BAABLS010000007.1"/>
</dbReference>
<reference evidence="2 3" key="1">
    <citation type="journal article" date="2009" name="Int. J. Syst. Evol. Microbiol.">
        <title>Nocardioides caeni sp. nov., isolated from wastewater.</title>
        <authorList>
            <person name="Yoon J.H."/>
            <person name="Kang S.J."/>
            <person name="Park S."/>
            <person name="Kim W."/>
            <person name="Oh T.K."/>
        </authorList>
    </citation>
    <scope>NUCLEOTIDE SEQUENCE [LARGE SCALE GENOMIC DNA]</scope>
    <source>
        <strain evidence="2 3">DSM 23134</strain>
    </source>
</reference>
<dbReference type="InterPro" id="IPR025420">
    <property type="entry name" value="DUF4143"/>
</dbReference>
<dbReference type="AlphaFoldDB" id="A0A4S8N0I9"/>
<dbReference type="GO" id="GO:0006355">
    <property type="term" value="P:regulation of DNA-templated transcription"/>
    <property type="evidence" value="ECO:0007669"/>
    <property type="project" value="InterPro"/>
</dbReference>
<feature type="domain" description="DUF4143" evidence="1">
    <location>
        <begin position="53"/>
        <end position="205"/>
    </location>
</feature>
<comment type="caution">
    <text evidence="2">The sequence shown here is derived from an EMBL/GenBank/DDBJ whole genome shotgun (WGS) entry which is preliminary data.</text>
</comment>
<dbReference type="OrthoDB" id="128089at2"/>
<dbReference type="PANTHER" id="PTHR43566:SF2">
    <property type="entry name" value="DUF4143 DOMAIN-CONTAINING PROTEIN"/>
    <property type="match status" value="1"/>
</dbReference>
<dbReference type="EMBL" id="STGW01000015">
    <property type="protein sequence ID" value="THV09237.1"/>
    <property type="molecule type" value="Genomic_DNA"/>
</dbReference>
<proteinExistence type="predicted"/>
<name>A0A4S8N0I9_9ACTN</name>
<evidence type="ECO:0000259" key="1">
    <source>
        <dbReference type="Pfam" id="PF13635"/>
    </source>
</evidence>
<dbReference type="Proteomes" id="UP000307087">
    <property type="component" value="Unassembled WGS sequence"/>
</dbReference>
<keyword evidence="3" id="KW-1185">Reference proteome</keyword>
<gene>
    <name evidence="2" type="ORF">E9934_16840</name>
</gene>
<accession>A0A4S8N0I9</accession>
<evidence type="ECO:0000313" key="2">
    <source>
        <dbReference type="EMBL" id="THV09237.1"/>
    </source>
</evidence>
<organism evidence="2 3">
    <name type="scientific">Nocardioides caeni</name>
    <dbReference type="NCBI Taxonomy" id="574700"/>
    <lineage>
        <taxon>Bacteria</taxon>
        <taxon>Bacillati</taxon>
        <taxon>Actinomycetota</taxon>
        <taxon>Actinomycetes</taxon>
        <taxon>Propionibacteriales</taxon>
        <taxon>Nocardioidaceae</taxon>
        <taxon>Nocardioides</taxon>
    </lineage>
</organism>
<protein>
    <submittedName>
        <fullName evidence="2">DUF4143 domain-containing protein</fullName>
    </submittedName>
</protein>
<evidence type="ECO:0000313" key="3">
    <source>
        <dbReference type="Proteomes" id="UP000307087"/>
    </source>
</evidence>